<evidence type="ECO:0000313" key="3">
    <source>
        <dbReference type="Proteomes" id="UP001140949"/>
    </source>
</evidence>
<organism evidence="2 3">
    <name type="scientific">Iris pallida</name>
    <name type="common">Sweet iris</name>
    <dbReference type="NCBI Taxonomy" id="29817"/>
    <lineage>
        <taxon>Eukaryota</taxon>
        <taxon>Viridiplantae</taxon>
        <taxon>Streptophyta</taxon>
        <taxon>Embryophyta</taxon>
        <taxon>Tracheophyta</taxon>
        <taxon>Spermatophyta</taxon>
        <taxon>Magnoliopsida</taxon>
        <taxon>Liliopsida</taxon>
        <taxon>Asparagales</taxon>
        <taxon>Iridaceae</taxon>
        <taxon>Iridoideae</taxon>
        <taxon>Irideae</taxon>
        <taxon>Iris</taxon>
    </lineage>
</organism>
<evidence type="ECO:0000313" key="2">
    <source>
        <dbReference type="EMBL" id="KAJ6793281.1"/>
    </source>
</evidence>
<reference evidence="2" key="1">
    <citation type="journal article" date="2023" name="GigaByte">
        <title>Genome assembly of the bearded iris, Iris pallida Lam.</title>
        <authorList>
            <person name="Bruccoleri R.E."/>
            <person name="Oakeley E.J."/>
            <person name="Faust A.M.E."/>
            <person name="Altorfer M."/>
            <person name="Dessus-Babus S."/>
            <person name="Burckhardt D."/>
            <person name="Oertli M."/>
            <person name="Naumann U."/>
            <person name="Petersen F."/>
            <person name="Wong J."/>
        </authorList>
    </citation>
    <scope>NUCLEOTIDE SEQUENCE</scope>
    <source>
        <strain evidence="2">GSM-AAB239-AS_SAM_17_03QT</strain>
    </source>
</reference>
<reference evidence="2" key="2">
    <citation type="submission" date="2023-04" db="EMBL/GenBank/DDBJ databases">
        <authorList>
            <person name="Bruccoleri R.E."/>
            <person name="Oakeley E.J."/>
            <person name="Faust A.-M."/>
            <person name="Dessus-Babus S."/>
            <person name="Altorfer M."/>
            <person name="Burckhardt D."/>
            <person name="Oertli M."/>
            <person name="Naumann U."/>
            <person name="Petersen F."/>
            <person name="Wong J."/>
        </authorList>
    </citation>
    <scope>NUCLEOTIDE SEQUENCE</scope>
    <source>
        <strain evidence="2">GSM-AAB239-AS_SAM_17_03QT</strain>
        <tissue evidence="2">Leaf</tissue>
    </source>
</reference>
<comment type="caution">
    <text evidence="2">The sequence shown here is derived from an EMBL/GenBank/DDBJ whole genome shotgun (WGS) entry which is preliminary data.</text>
</comment>
<proteinExistence type="predicted"/>
<protein>
    <submittedName>
        <fullName evidence="2">Hornerin-like</fullName>
    </submittedName>
</protein>
<gene>
    <name evidence="2" type="ORF">M6B38_111935</name>
</gene>
<keyword evidence="3" id="KW-1185">Reference proteome</keyword>
<name>A0AAX6DNF3_IRIPA</name>
<dbReference type="Proteomes" id="UP001140949">
    <property type="component" value="Unassembled WGS sequence"/>
</dbReference>
<sequence length="263" mass="28248">MAKRPTAQLLKNLLYKLPSLQKVNHQLHPNPFPSQSPDAARALADPSANSGAPDSPVGRSRTRRRRRPLAPRPCASATLPPGRSPCSGRIRSAATPRAPPPAASAAVQRVRRPPPAEPPPRGSHRPAALSAAIPSPFPSRHPRRDPFAELSPELATLPAALPPCPRPDPRRSRVLAGAAVRGSVRRCPRGQQTPASVAVSVSAAIRCCPAPFPWISRCPWTFPRFGTSTYCRLSSDSFPEIIPRLPDQRILVISVNQSSSSLP</sequence>
<dbReference type="AlphaFoldDB" id="A0AAX6DNF3"/>
<feature type="compositionally biased region" description="Basic residues" evidence="1">
    <location>
        <begin position="60"/>
        <end position="69"/>
    </location>
</feature>
<dbReference type="EMBL" id="JANAVB010043216">
    <property type="protein sequence ID" value="KAJ6793281.1"/>
    <property type="molecule type" value="Genomic_DNA"/>
</dbReference>
<accession>A0AAX6DNF3</accession>
<feature type="region of interest" description="Disordered" evidence="1">
    <location>
        <begin position="24"/>
        <end position="146"/>
    </location>
</feature>
<evidence type="ECO:0000256" key="1">
    <source>
        <dbReference type="SAM" id="MobiDB-lite"/>
    </source>
</evidence>